<reference evidence="2" key="1">
    <citation type="journal article" date="2011" name="Toxicon">
        <title>The tale of a resting gland: transcriptome of a replete venom gland from the scorpion Hottentotta judaicus.</title>
        <authorList>
            <person name="Morgenstern D."/>
            <person name="Rohde B.H."/>
            <person name="King G.F."/>
            <person name="Tal T."/>
            <person name="Sher D."/>
            <person name="Zlotkin E."/>
        </authorList>
    </citation>
    <scope>NUCLEOTIDE SEQUENCE</scope>
    <source>
        <tissue evidence="2">Telson</tissue>
    </source>
</reference>
<protein>
    <submittedName>
        <fullName evidence="2">Hypothetical secreted protein</fullName>
    </submittedName>
</protein>
<organism evidence="2">
    <name type="scientific">Hottentotta judaicus</name>
    <name type="common">Black scorpion</name>
    <name type="synonym">Buthotus judaicus</name>
    <dbReference type="NCBI Taxonomy" id="6863"/>
    <lineage>
        <taxon>Eukaryota</taxon>
        <taxon>Metazoa</taxon>
        <taxon>Ecdysozoa</taxon>
        <taxon>Arthropoda</taxon>
        <taxon>Chelicerata</taxon>
        <taxon>Arachnida</taxon>
        <taxon>Scorpiones</taxon>
        <taxon>Buthida</taxon>
        <taxon>Buthoidea</taxon>
        <taxon>Buthidae</taxon>
        <taxon>Hottentotta</taxon>
    </lineage>
</organism>
<dbReference type="EMBL" id="HQ288193">
    <property type="protein sequence ID" value="ADY39615.1"/>
    <property type="molecule type" value="mRNA"/>
</dbReference>
<feature type="chain" id="PRO_5003264116" evidence="1">
    <location>
        <begin position="21"/>
        <end position="160"/>
    </location>
</feature>
<evidence type="ECO:0000256" key="1">
    <source>
        <dbReference type="SAM" id="SignalP"/>
    </source>
</evidence>
<name>F1CJ84_HOTJU</name>
<accession>F1CJ84</accession>
<feature type="signal peptide" evidence="1">
    <location>
        <begin position="1"/>
        <end position="20"/>
    </location>
</feature>
<evidence type="ECO:0000313" key="2">
    <source>
        <dbReference type="EMBL" id="ADY39615.1"/>
    </source>
</evidence>
<proteinExistence type="evidence at transcript level"/>
<dbReference type="AlphaFoldDB" id="F1CJ84"/>
<keyword evidence="1" id="KW-0732">Signal</keyword>
<sequence>MDRKLLLFLIISYDFLNTQSYDDFNSQQVFGNQEHQQYLKQVLQRLDERLQQLGPDESRAFSTFRRNAFRKVKRPCFINLPGSDCDNMDIAGLAKDQGHWAGALSPGKKRRKRPCNINLPGSSCDNSEMIGARKDELHWANEQSPGRKRSFRQLKNLLHE</sequence>